<comment type="caution">
    <text evidence="5">The sequence shown here is derived from an EMBL/GenBank/DDBJ whole genome shotgun (WGS) entry which is preliminary data.</text>
</comment>
<evidence type="ECO:0000256" key="2">
    <source>
        <dbReference type="ARBA" id="ARBA00022737"/>
    </source>
</evidence>
<name>A0A553PAQ0_TIGCA</name>
<dbReference type="GO" id="GO:0006364">
    <property type="term" value="P:rRNA processing"/>
    <property type="evidence" value="ECO:0007669"/>
    <property type="project" value="TreeGrafter"/>
</dbReference>
<evidence type="ECO:0000313" key="6">
    <source>
        <dbReference type="Proteomes" id="UP000318571"/>
    </source>
</evidence>
<dbReference type="OrthoDB" id="756370at2759"/>
<dbReference type="Proteomes" id="UP000318571">
    <property type="component" value="Chromosome 2"/>
</dbReference>
<dbReference type="PANTHER" id="PTHR18763:SF0">
    <property type="entry name" value="WD REPEAT-CONTAINING PROTEIN 18"/>
    <property type="match status" value="1"/>
</dbReference>
<evidence type="ECO:0000256" key="3">
    <source>
        <dbReference type="PROSITE-ProRule" id="PRU00221"/>
    </source>
</evidence>
<feature type="repeat" description="WD" evidence="3">
    <location>
        <begin position="128"/>
        <end position="161"/>
    </location>
</feature>
<dbReference type="PROSITE" id="PS50082">
    <property type="entry name" value="WD_REPEATS_2"/>
    <property type="match status" value="2"/>
</dbReference>
<dbReference type="InterPro" id="IPR015943">
    <property type="entry name" value="WD40/YVTN_repeat-like_dom_sf"/>
</dbReference>
<evidence type="ECO:0000256" key="1">
    <source>
        <dbReference type="ARBA" id="ARBA00022574"/>
    </source>
</evidence>
<protein>
    <submittedName>
        <fullName evidence="5">Uncharacterized protein</fullName>
    </submittedName>
</protein>
<keyword evidence="2" id="KW-0677">Repeat</keyword>
<dbReference type="STRING" id="6832.A0A553PAQ0"/>
<keyword evidence="1 3" id="KW-0853">WD repeat</keyword>
<reference evidence="5 6" key="1">
    <citation type="journal article" date="2018" name="Nat. Ecol. Evol.">
        <title>Genomic signatures of mitonuclear coevolution across populations of Tigriopus californicus.</title>
        <authorList>
            <person name="Barreto F.S."/>
            <person name="Watson E.T."/>
            <person name="Lima T.G."/>
            <person name="Willett C.S."/>
            <person name="Edmands S."/>
            <person name="Li W."/>
            <person name="Burton R.S."/>
        </authorList>
    </citation>
    <scope>NUCLEOTIDE SEQUENCE [LARGE SCALE GENOMIC DNA]</scope>
    <source>
        <strain evidence="5 6">San Diego</strain>
    </source>
</reference>
<evidence type="ECO:0000256" key="4">
    <source>
        <dbReference type="SAM" id="MobiDB-lite"/>
    </source>
</evidence>
<proteinExistence type="predicted"/>
<keyword evidence="6" id="KW-1185">Reference proteome</keyword>
<dbReference type="PANTHER" id="PTHR18763">
    <property type="entry name" value="WD-REPEAT PROTEIN 18"/>
    <property type="match status" value="1"/>
</dbReference>
<dbReference type="GO" id="GO:0120330">
    <property type="term" value="C:rixosome complex"/>
    <property type="evidence" value="ECO:0007669"/>
    <property type="project" value="TreeGrafter"/>
</dbReference>
<dbReference type="Gene3D" id="2.130.10.10">
    <property type="entry name" value="YVTN repeat-like/Quinoprotein amine dehydrogenase"/>
    <property type="match status" value="2"/>
</dbReference>
<dbReference type="AlphaFoldDB" id="A0A553PAQ0"/>
<dbReference type="InterPro" id="IPR045227">
    <property type="entry name" value="WDR18/Ipi3/RID3"/>
</dbReference>
<dbReference type="PROSITE" id="PS00678">
    <property type="entry name" value="WD_REPEATS_1"/>
    <property type="match status" value="1"/>
</dbReference>
<dbReference type="InterPro" id="IPR019775">
    <property type="entry name" value="WD40_repeat_CS"/>
</dbReference>
<sequence>MSSSVLAGNTFHPGYLEVLLTGESSGQLWNLAAWDPQSGSTLTTYKGASSAPRTFTALADTMLVSAQANKPLLNVWMANRHEQQPQKITTPGPLNALTAIPSGQFLIGGAGDKIYVWQTSTGRIHRVLASHYQAITCLATTSDGSHFVSAGRDGNVLVWSLLTVVSSRRLPGQPRDQGSAPLPRHAWSDHKLAVTDLHVTVHGIRARVFTASLDRTAKVYCLLSGHLLLDVSFATPLSSVTVDAGEVNVFLGSTVGDIHTYSLLDPPRDLKVTEEVRKDTTFKGHTGAVTQLSVSLDGVSLASGSDDESVRIWDIQSRQTVKVIGHKGKLTLTRFVAPIKGMLEPDLFRPNLILSTLQKTSLESDKVEFFTRERFEPLKIEAKGAPRSSNDLSDHVANGSDGAQGEASTDDVEKLKRINQELYQFALKQLVN</sequence>
<dbReference type="GO" id="GO:0006261">
    <property type="term" value="P:DNA-templated DNA replication"/>
    <property type="evidence" value="ECO:0007669"/>
    <property type="project" value="TreeGrafter"/>
</dbReference>
<dbReference type="GO" id="GO:0005656">
    <property type="term" value="C:nuclear pre-replicative complex"/>
    <property type="evidence" value="ECO:0007669"/>
    <property type="project" value="TreeGrafter"/>
</dbReference>
<gene>
    <name evidence="5" type="ORF">TCAL_00730</name>
</gene>
<accession>A0A553PAQ0</accession>
<feature type="region of interest" description="Disordered" evidence="4">
    <location>
        <begin position="381"/>
        <end position="411"/>
    </location>
</feature>
<dbReference type="EMBL" id="VCGU01000005">
    <property type="protein sequence ID" value="TRY74762.1"/>
    <property type="molecule type" value="Genomic_DNA"/>
</dbReference>
<dbReference type="SMART" id="SM00320">
    <property type="entry name" value="WD40"/>
    <property type="match status" value="4"/>
</dbReference>
<organism evidence="5 6">
    <name type="scientific">Tigriopus californicus</name>
    <name type="common">Marine copepod</name>
    <dbReference type="NCBI Taxonomy" id="6832"/>
    <lineage>
        <taxon>Eukaryota</taxon>
        <taxon>Metazoa</taxon>
        <taxon>Ecdysozoa</taxon>
        <taxon>Arthropoda</taxon>
        <taxon>Crustacea</taxon>
        <taxon>Multicrustacea</taxon>
        <taxon>Hexanauplia</taxon>
        <taxon>Copepoda</taxon>
        <taxon>Harpacticoida</taxon>
        <taxon>Harpacticidae</taxon>
        <taxon>Tigriopus</taxon>
    </lineage>
</organism>
<dbReference type="SUPFAM" id="SSF50998">
    <property type="entry name" value="Quinoprotein alcohol dehydrogenase-like"/>
    <property type="match status" value="1"/>
</dbReference>
<dbReference type="InterPro" id="IPR001680">
    <property type="entry name" value="WD40_rpt"/>
</dbReference>
<dbReference type="Pfam" id="PF00400">
    <property type="entry name" value="WD40"/>
    <property type="match status" value="2"/>
</dbReference>
<dbReference type="OMA" id="GVNARIY"/>
<dbReference type="InterPro" id="IPR011047">
    <property type="entry name" value="Quinoprotein_ADH-like_sf"/>
</dbReference>
<evidence type="ECO:0000313" key="5">
    <source>
        <dbReference type="EMBL" id="TRY74762.1"/>
    </source>
</evidence>
<feature type="repeat" description="WD" evidence="3">
    <location>
        <begin position="282"/>
        <end position="323"/>
    </location>
</feature>
<dbReference type="PROSITE" id="PS50294">
    <property type="entry name" value="WD_REPEATS_REGION"/>
    <property type="match status" value="2"/>
</dbReference>